<dbReference type="GO" id="GO:0016052">
    <property type="term" value="P:carbohydrate catabolic process"/>
    <property type="evidence" value="ECO:0007669"/>
    <property type="project" value="InterPro"/>
</dbReference>
<dbReference type="PANTHER" id="PTHR43053">
    <property type="entry name" value="GLYCOSIDASE FAMILY 31"/>
    <property type="match status" value="1"/>
</dbReference>
<dbReference type="InterPro" id="IPR013785">
    <property type="entry name" value="Aldolase_TIM"/>
</dbReference>
<dbReference type="GO" id="GO:0004557">
    <property type="term" value="F:alpha-galactosidase activity"/>
    <property type="evidence" value="ECO:0007669"/>
    <property type="project" value="UniProtKB-EC"/>
</dbReference>
<dbReference type="PANTHER" id="PTHR43053:SF3">
    <property type="entry name" value="ALPHA-GALACTOSIDASE C-RELATED"/>
    <property type="match status" value="1"/>
</dbReference>
<keyword evidence="4" id="KW-0326">Glycosidase</keyword>
<evidence type="ECO:0000259" key="5">
    <source>
        <dbReference type="Pfam" id="PF16875"/>
    </source>
</evidence>
<feature type="domain" description="Glycosyl hydrolase family 36 N-terminal" evidence="5">
    <location>
        <begin position="86"/>
        <end position="174"/>
    </location>
</feature>
<dbReference type="EC" id="3.2.1.22" evidence="2"/>
<dbReference type="PRINTS" id="PR00743">
    <property type="entry name" value="GLHYDRLASE36"/>
</dbReference>
<gene>
    <name evidence="6" type="ORF">DN069_06460</name>
</gene>
<dbReference type="Pfam" id="PF02065">
    <property type="entry name" value="Melibiase"/>
    <property type="match status" value="1"/>
</dbReference>
<dbReference type="Gene3D" id="3.20.20.70">
    <property type="entry name" value="Aldolase class I"/>
    <property type="match status" value="1"/>
</dbReference>
<dbReference type="CDD" id="cd14791">
    <property type="entry name" value="GH36"/>
    <property type="match status" value="1"/>
</dbReference>
<dbReference type="InterPro" id="IPR050985">
    <property type="entry name" value="Alpha-glycosidase_related"/>
</dbReference>
<evidence type="ECO:0000256" key="3">
    <source>
        <dbReference type="ARBA" id="ARBA00022801"/>
    </source>
</evidence>
<dbReference type="OrthoDB" id="9758822at2"/>
<dbReference type="Gene3D" id="2.70.98.60">
    <property type="entry name" value="alpha-galactosidase from lactobacil brevis"/>
    <property type="match status" value="1"/>
</dbReference>
<accession>A0A2X0KH87</accession>
<dbReference type="InterPro" id="IPR031704">
    <property type="entry name" value="Glyco_hydro_36_N"/>
</dbReference>
<reference evidence="6 7" key="1">
    <citation type="submission" date="2018-06" db="EMBL/GenBank/DDBJ databases">
        <title>Streptacidiphilus pinicola sp. nov., isolated from pine grove soil.</title>
        <authorList>
            <person name="Roh S.G."/>
            <person name="Park S."/>
            <person name="Kim M.-K."/>
            <person name="Yun B.-R."/>
            <person name="Park J."/>
            <person name="Kim M.J."/>
            <person name="Kim Y.S."/>
            <person name="Kim S.B."/>
        </authorList>
    </citation>
    <scope>NUCLEOTIDE SEQUENCE [LARGE SCALE GENOMIC DNA]</scope>
    <source>
        <strain evidence="6 7">MMS16-CNU450</strain>
    </source>
</reference>
<evidence type="ECO:0000256" key="4">
    <source>
        <dbReference type="ARBA" id="ARBA00023295"/>
    </source>
</evidence>
<evidence type="ECO:0000313" key="6">
    <source>
        <dbReference type="EMBL" id="RAG86449.1"/>
    </source>
</evidence>
<evidence type="ECO:0000313" key="7">
    <source>
        <dbReference type="Proteomes" id="UP000248889"/>
    </source>
</evidence>
<dbReference type="SUPFAM" id="SSF51445">
    <property type="entry name" value="(Trans)glycosidases"/>
    <property type="match status" value="1"/>
</dbReference>
<dbReference type="InterPro" id="IPR038417">
    <property type="entry name" value="Alpga-gal_N_sf"/>
</dbReference>
<dbReference type="EMBL" id="QKYN01000027">
    <property type="protein sequence ID" value="RAG86449.1"/>
    <property type="molecule type" value="Genomic_DNA"/>
</dbReference>
<dbReference type="InterPro" id="IPR002252">
    <property type="entry name" value="Glyco_hydro_36"/>
</dbReference>
<dbReference type="AlphaFoldDB" id="A0A2X0KH87"/>
<keyword evidence="7" id="KW-1185">Reference proteome</keyword>
<dbReference type="Pfam" id="PF16875">
    <property type="entry name" value="Glyco_hydro_36N"/>
    <property type="match status" value="1"/>
</dbReference>
<proteinExistence type="predicted"/>
<comment type="caution">
    <text evidence="6">The sequence shown here is derived from an EMBL/GenBank/DDBJ whole genome shotgun (WGS) entry which is preliminary data.</text>
</comment>
<organism evidence="6 7">
    <name type="scientific">Streptacidiphilus pinicola</name>
    <dbReference type="NCBI Taxonomy" id="2219663"/>
    <lineage>
        <taxon>Bacteria</taxon>
        <taxon>Bacillati</taxon>
        <taxon>Actinomycetota</taxon>
        <taxon>Actinomycetes</taxon>
        <taxon>Kitasatosporales</taxon>
        <taxon>Streptomycetaceae</taxon>
        <taxon>Streptacidiphilus</taxon>
    </lineage>
</organism>
<sequence length="741" mass="80416">MSRLGNLPFTGPLPSRAIGQRGAVIVPQATALTANPQVSEIDWGLEALPLRFRIDGEGAVRIVRAGPVGAASHTEGPGLPLVEIQLSGSGRKWSGERSVETSAGARLLYRGHEADGDGTRPSLRIDLADPVTGLVVEAHYRAVPGVPVVRAWTTLRNEGAADLTVEAVTSLVLPGFGRSTGRERLARIDVHWAASDWLAEGRWQSRPLRELLPDLSRFAHEHGPRGCFARSSQGSWSSGRYLPTGALVHGGGHAWAWQIESSGGWRWEVGEHDADVYLALLGPHDREHQWRQVLRPGEEFTTVRAAVAVGVTAHGDDALTAALAALTRYRRAVRRPHRDHTVLPVIFNDYMNTLMGDPTTERLLPLVDAASRAGAEYFVIDAGWYDDDAEGWWDSVGEWRESAARFPGGLGEVCQAILAAGMTPGLWLEPEVVGVRSRVAEQLPSDAFFQRDGERVVEHGRYHLDLRHPAARAHLDAVVDRLVADYAVGYFKLDYNINPGPGTDTGTSRSPGAGLLGHQRAYTDWLSDVLDRHPGLTIENCASGGMRADYALLAQAQLQSTSDQQDPLRYPPIAASAPAAIAPEQAAVWAYPQPGSTDEEIAFTVAGALLGRVHLSGHLDRMTPHQHALVAEGIAVYKRLRADIPASTPLWPLGLPGWEDHWLCLGLRGADRTYLLVWRRGGAGEQVLPVPHLAGSRTSPRVLYPTHRPTGLGWNADQGSLRLSLAEETPGACLLVFERDS</sequence>
<evidence type="ECO:0000256" key="2">
    <source>
        <dbReference type="ARBA" id="ARBA00012755"/>
    </source>
</evidence>
<dbReference type="Proteomes" id="UP000248889">
    <property type="component" value="Unassembled WGS sequence"/>
</dbReference>
<comment type="catalytic activity">
    <reaction evidence="1">
        <text>Hydrolysis of terminal, non-reducing alpha-D-galactose residues in alpha-D-galactosides, including galactose oligosaccharides, galactomannans and galactolipids.</text>
        <dbReference type="EC" id="3.2.1.22"/>
    </reaction>
</comment>
<evidence type="ECO:0000256" key="1">
    <source>
        <dbReference type="ARBA" id="ARBA00001255"/>
    </source>
</evidence>
<dbReference type="InterPro" id="IPR017853">
    <property type="entry name" value="GH"/>
</dbReference>
<keyword evidence="3" id="KW-0378">Hydrolase</keyword>
<protein>
    <recommendedName>
        <fullName evidence="2">alpha-galactosidase</fullName>
        <ecNumber evidence="2">3.2.1.22</ecNumber>
    </recommendedName>
</protein>
<name>A0A2X0KH87_9ACTN</name>